<dbReference type="OrthoDB" id="5462483at2"/>
<name>A0A6P1ZJ57_9BACT</name>
<protein>
    <recommendedName>
        <fullName evidence="3">Haemolysin XhlA</fullName>
    </recommendedName>
</protein>
<accession>A0A6P1ZJ57</accession>
<evidence type="ECO:0000313" key="2">
    <source>
        <dbReference type="Proteomes" id="UP000434052"/>
    </source>
</evidence>
<evidence type="ECO:0000313" key="1">
    <source>
        <dbReference type="EMBL" id="TVM35613.1"/>
    </source>
</evidence>
<proteinExistence type="predicted"/>
<reference evidence="1 2" key="1">
    <citation type="submission" date="2018-06" db="EMBL/GenBank/DDBJ databases">
        <title>Complete genome of Desulfovibrio marinus P48SEP.</title>
        <authorList>
            <person name="Crispim J.S."/>
            <person name="Vidigal P.M.P."/>
            <person name="Silva L.C.F."/>
            <person name="Araujo L.C."/>
            <person name="Laguardia C.N."/>
            <person name="Dias R.S."/>
            <person name="Sousa M.P."/>
            <person name="Paula S.O."/>
            <person name="Silva C."/>
        </authorList>
    </citation>
    <scope>NUCLEOTIDE SEQUENCE [LARGE SCALE GENOMIC DNA]</scope>
    <source>
        <strain evidence="1 2">P48SEP</strain>
    </source>
</reference>
<dbReference type="Proteomes" id="UP000434052">
    <property type="component" value="Unassembled WGS sequence"/>
</dbReference>
<dbReference type="AlphaFoldDB" id="A0A6P1ZJ57"/>
<sequence>MTTGDTSAIWEALDGVRAEQSQTNQELAEIKTILCERCEAREKRIADMETDVKGLRQRVWIFSGATGVLAWLASRLDIFK</sequence>
<evidence type="ECO:0008006" key="3">
    <source>
        <dbReference type="Google" id="ProtNLM"/>
    </source>
</evidence>
<comment type="caution">
    <text evidence="1">The sequence shown here is derived from an EMBL/GenBank/DDBJ whole genome shotgun (WGS) entry which is preliminary data.</text>
</comment>
<gene>
    <name evidence="1" type="ORF">DQK91_02815</name>
</gene>
<organism evidence="1 2">
    <name type="scientific">Oceanidesulfovibrio marinus</name>
    <dbReference type="NCBI Taxonomy" id="370038"/>
    <lineage>
        <taxon>Bacteria</taxon>
        <taxon>Pseudomonadati</taxon>
        <taxon>Thermodesulfobacteriota</taxon>
        <taxon>Desulfovibrionia</taxon>
        <taxon>Desulfovibrionales</taxon>
        <taxon>Desulfovibrionaceae</taxon>
        <taxon>Oceanidesulfovibrio</taxon>
    </lineage>
</organism>
<dbReference type="EMBL" id="QMIF01000002">
    <property type="protein sequence ID" value="TVM35613.1"/>
    <property type="molecule type" value="Genomic_DNA"/>
</dbReference>
<dbReference type="RefSeq" id="WP_144233942.1">
    <property type="nucleotide sequence ID" value="NZ_QMIF01000002.1"/>
</dbReference>